<protein>
    <recommendedName>
        <fullName evidence="1">RNA polymerase sigma factor 70 region 1.1 domain-containing protein</fullName>
    </recommendedName>
</protein>
<comment type="caution">
    <text evidence="2">The sequence shown here is derived from an EMBL/GenBank/DDBJ whole genome shotgun (WGS) entry which is preliminary data.</text>
</comment>
<dbReference type="GO" id="GO:0016987">
    <property type="term" value="F:sigma factor activity"/>
    <property type="evidence" value="ECO:0007669"/>
    <property type="project" value="InterPro"/>
</dbReference>
<feature type="domain" description="RNA polymerase sigma factor 70 region 1.1" evidence="1">
    <location>
        <begin position="27"/>
        <end position="57"/>
    </location>
</feature>
<sequence>MANRGAGKMNTTESRDEVADSVLLDTMMAAVKKLITRGKERGYVTYDEINAALPQDQ</sequence>
<organism evidence="2 3">
    <name type="scientific">Dankookia rubra</name>
    <dbReference type="NCBI Taxonomy" id="1442381"/>
    <lineage>
        <taxon>Bacteria</taxon>
        <taxon>Pseudomonadati</taxon>
        <taxon>Pseudomonadota</taxon>
        <taxon>Alphaproteobacteria</taxon>
        <taxon>Acetobacterales</taxon>
        <taxon>Roseomonadaceae</taxon>
        <taxon>Dankookia</taxon>
    </lineage>
</organism>
<dbReference type="InterPro" id="IPR007127">
    <property type="entry name" value="RNA_pol_sigma_70_r1_1"/>
</dbReference>
<name>A0A4R5Q7F3_9PROT</name>
<accession>A0A4R5Q7F3</accession>
<keyword evidence="3" id="KW-1185">Reference proteome</keyword>
<dbReference type="AlphaFoldDB" id="A0A4R5Q7F3"/>
<dbReference type="Pfam" id="PF03979">
    <property type="entry name" value="Sigma70_r1_1"/>
    <property type="match status" value="1"/>
</dbReference>
<dbReference type="OrthoDB" id="7995569at2"/>
<reference evidence="2 3" key="1">
    <citation type="journal article" date="2016" name="J. Microbiol.">
        <title>Dankookia rubra gen. nov., sp. nov., an alphaproteobacterium isolated from sediment of a shallow stream.</title>
        <authorList>
            <person name="Kim W.H."/>
            <person name="Kim D.H."/>
            <person name="Kang K."/>
            <person name="Ahn T.Y."/>
        </authorList>
    </citation>
    <scope>NUCLEOTIDE SEQUENCE [LARGE SCALE GENOMIC DNA]</scope>
    <source>
        <strain evidence="2 3">JCM30602</strain>
    </source>
</reference>
<gene>
    <name evidence="2" type="ORF">E2C06_34870</name>
</gene>
<evidence type="ECO:0000259" key="1">
    <source>
        <dbReference type="Pfam" id="PF03979"/>
    </source>
</evidence>
<proteinExistence type="predicted"/>
<feature type="non-terminal residue" evidence="2">
    <location>
        <position position="57"/>
    </location>
</feature>
<dbReference type="InterPro" id="IPR042189">
    <property type="entry name" value="RNA_pol_sigma_70_r1_1_sf"/>
</dbReference>
<dbReference type="Proteomes" id="UP000295096">
    <property type="component" value="Unassembled WGS sequence"/>
</dbReference>
<dbReference type="GO" id="GO:0003677">
    <property type="term" value="F:DNA binding"/>
    <property type="evidence" value="ECO:0007669"/>
    <property type="project" value="InterPro"/>
</dbReference>
<evidence type="ECO:0000313" key="3">
    <source>
        <dbReference type="Proteomes" id="UP000295096"/>
    </source>
</evidence>
<dbReference type="Gene3D" id="1.10.220.120">
    <property type="entry name" value="Sigma-70 factor, region 1.1"/>
    <property type="match status" value="1"/>
</dbReference>
<evidence type="ECO:0000313" key="2">
    <source>
        <dbReference type="EMBL" id="TDH58007.1"/>
    </source>
</evidence>
<dbReference type="EMBL" id="SMSJ01000168">
    <property type="protein sequence ID" value="TDH58007.1"/>
    <property type="molecule type" value="Genomic_DNA"/>
</dbReference>